<name>A0A9P7S1I9_9AGAR</name>
<keyword evidence="1" id="KW-1133">Transmembrane helix</keyword>
<feature type="transmembrane region" description="Helical" evidence="1">
    <location>
        <begin position="139"/>
        <end position="160"/>
    </location>
</feature>
<dbReference type="OrthoDB" id="2558918at2759"/>
<reference evidence="2" key="1">
    <citation type="journal article" date="2021" name="Genome Biol. Evol.">
        <title>The assembled and annotated genome of the fairy-ring fungus Marasmius oreades.</title>
        <authorList>
            <person name="Hiltunen M."/>
            <person name="Ament-Velasquez S.L."/>
            <person name="Johannesson H."/>
        </authorList>
    </citation>
    <scope>NUCLEOTIDE SEQUENCE</scope>
    <source>
        <strain evidence="2">03SP1</strain>
    </source>
</reference>
<dbReference type="KEGG" id="more:E1B28_007291"/>
<dbReference type="EMBL" id="CM032184">
    <property type="protein sequence ID" value="KAG7093627.1"/>
    <property type="molecule type" value="Genomic_DNA"/>
</dbReference>
<protein>
    <recommendedName>
        <fullName evidence="4">MARVEL domain-containing protein</fullName>
    </recommendedName>
</protein>
<dbReference type="RefSeq" id="XP_043010097.1">
    <property type="nucleotide sequence ID" value="XM_043152013.1"/>
</dbReference>
<accession>A0A9P7S1I9</accession>
<evidence type="ECO:0008006" key="4">
    <source>
        <dbReference type="Google" id="ProtNLM"/>
    </source>
</evidence>
<keyword evidence="1" id="KW-0472">Membrane</keyword>
<feature type="transmembrane region" description="Helical" evidence="1">
    <location>
        <begin position="21"/>
        <end position="38"/>
    </location>
</feature>
<gene>
    <name evidence="2" type="ORF">E1B28_007291</name>
</gene>
<dbReference type="AlphaFoldDB" id="A0A9P7S1I9"/>
<sequence>MAKGEKATTSNTSSLIARITYGFTFVLLFCLTASALGIDSHQLNKYGNGYARYPTKQYKHDLGLILFNCIFTFLWLLAHPFISMGISMFLTFVLAVFWGTAAGILFHVLPFGHTTCGHAVSTFPSNWQPYVSQCRQLTALHGLSWTIWGILTLLLFGSLIHKVRFTPRPHVSYYGRGNVANTV</sequence>
<feature type="transmembrane region" description="Helical" evidence="1">
    <location>
        <begin position="58"/>
        <end position="77"/>
    </location>
</feature>
<evidence type="ECO:0000313" key="3">
    <source>
        <dbReference type="Proteomes" id="UP001049176"/>
    </source>
</evidence>
<evidence type="ECO:0000313" key="2">
    <source>
        <dbReference type="EMBL" id="KAG7093627.1"/>
    </source>
</evidence>
<proteinExistence type="predicted"/>
<keyword evidence="1" id="KW-0812">Transmembrane</keyword>
<feature type="transmembrane region" description="Helical" evidence="1">
    <location>
        <begin position="89"/>
        <end position="109"/>
    </location>
</feature>
<dbReference type="Proteomes" id="UP001049176">
    <property type="component" value="Chromosome 4"/>
</dbReference>
<comment type="caution">
    <text evidence="2">The sequence shown here is derived from an EMBL/GenBank/DDBJ whole genome shotgun (WGS) entry which is preliminary data.</text>
</comment>
<keyword evidence="3" id="KW-1185">Reference proteome</keyword>
<evidence type="ECO:0000256" key="1">
    <source>
        <dbReference type="SAM" id="Phobius"/>
    </source>
</evidence>
<organism evidence="2 3">
    <name type="scientific">Marasmius oreades</name>
    <name type="common">fairy-ring Marasmius</name>
    <dbReference type="NCBI Taxonomy" id="181124"/>
    <lineage>
        <taxon>Eukaryota</taxon>
        <taxon>Fungi</taxon>
        <taxon>Dikarya</taxon>
        <taxon>Basidiomycota</taxon>
        <taxon>Agaricomycotina</taxon>
        <taxon>Agaricomycetes</taxon>
        <taxon>Agaricomycetidae</taxon>
        <taxon>Agaricales</taxon>
        <taxon>Marasmiineae</taxon>
        <taxon>Marasmiaceae</taxon>
        <taxon>Marasmius</taxon>
    </lineage>
</organism>
<dbReference type="GeneID" id="66076367"/>